<comment type="subcellular location">
    <subcellularLocation>
        <location evidence="1">Nucleus</location>
    </subcellularLocation>
</comment>
<dbReference type="GO" id="GO:0005634">
    <property type="term" value="C:nucleus"/>
    <property type="evidence" value="ECO:0007669"/>
    <property type="project" value="UniProtKB-SubCell"/>
</dbReference>
<dbReference type="Pfam" id="PF00172">
    <property type="entry name" value="Zn_clus"/>
    <property type="match status" value="1"/>
</dbReference>
<dbReference type="InterPro" id="IPR036864">
    <property type="entry name" value="Zn2-C6_fun-type_DNA-bd_sf"/>
</dbReference>
<evidence type="ECO:0000259" key="5">
    <source>
        <dbReference type="PROSITE" id="PS50048"/>
    </source>
</evidence>
<dbReference type="RefSeq" id="XP_013246456.1">
    <property type="nucleotide sequence ID" value="XM_013391002.1"/>
</dbReference>
<dbReference type="CDD" id="cd12148">
    <property type="entry name" value="fungal_TF_MHR"/>
    <property type="match status" value="1"/>
</dbReference>
<dbReference type="GO" id="GO:0000981">
    <property type="term" value="F:DNA-binding transcription factor activity, RNA polymerase II-specific"/>
    <property type="evidence" value="ECO:0007669"/>
    <property type="project" value="InterPro"/>
</dbReference>
<dbReference type="CDD" id="cd00067">
    <property type="entry name" value="GAL4"/>
    <property type="match status" value="1"/>
</dbReference>
<dbReference type="STRING" id="1037660.A0A066WID7"/>
<dbReference type="InterPro" id="IPR050613">
    <property type="entry name" value="Sec_Metabolite_Reg"/>
</dbReference>
<name>A0A066WID7_TILAU</name>
<feature type="domain" description="Zn(2)-C6 fungal-type" evidence="5">
    <location>
        <begin position="91"/>
        <end position="120"/>
    </location>
</feature>
<feature type="region of interest" description="Disordered" evidence="4">
    <location>
        <begin position="137"/>
        <end position="156"/>
    </location>
</feature>
<feature type="coiled-coil region" evidence="3">
    <location>
        <begin position="189"/>
        <end position="216"/>
    </location>
</feature>
<dbReference type="OrthoDB" id="39175at2759"/>
<comment type="caution">
    <text evidence="6">The sequence shown here is derived from an EMBL/GenBank/DDBJ whole genome shotgun (WGS) entry which is preliminary data.</text>
</comment>
<dbReference type="Proteomes" id="UP000027361">
    <property type="component" value="Unassembled WGS sequence"/>
</dbReference>
<dbReference type="PANTHER" id="PTHR31001">
    <property type="entry name" value="UNCHARACTERIZED TRANSCRIPTIONAL REGULATORY PROTEIN"/>
    <property type="match status" value="1"/>
</dbReference>
<feature type="region of interest" description="Disordered" evidence="4">
    <location>
        <begin position="58"/>
        <end position="82"/>
    </location>
</feature>
<dbReference type="GO" id="GO:0008270">
    <property type="term" value="F:zinc ion binding"/>
    <property type="evidence" value="ECO:0007669"/>
    <property type="project" value="InterPro"/>
</dbReference>
<feature type="compositionally biased region" description="Polar residues" evidence="4">
    <location>
        <begin position="63"/>
        <end position="78"/>
    </location>
</feature>
<accession>A0A066WID7</accession>
<evidence type="ECO:0000313" key="7">
    <source>
        <dbReference type="Proteomes" id="UP000027361"/>
    </source>
</evidence>
<keyword evidence="7" id="KW-1185">Reference proteome</keyword>
<evidence type="ECO:0000256" key="2">
    <source>
        <dbReference type="ARBA" id="ARBA00023242"/>
    </source>
</evidence>
<reference evidence="6 7" key="1">
    <citation type="submission" date="2014-05" db="EMBL/GenBank/DDBJ databases">
        <title>Draft genome sequence of a rare smut relative, Tilletiaria anomala UBC 951.</title>
        <authorList>
            <consortium name="DOE Joint Genome Institute"/>
            <person name="Toome M."/>
            <person name="Kuo A."/>
            <person name="Henrissat B."/>
            <person name="Lipzen A."/>
            <person name="Tritt A."/>
            <person name="Yoshinaga Y."/>
            <person name="Zane M."/>
            <person name="Barry K."/>
            <person name="Grigoriev I.V."/>
            <person name="Spatafora J.W."/>
            <person name="Aimea M.C."/>
        </authorList>
    </citation>
    <scope>NUCLEOTIDE SEQUENCE [LARGE SCALE GENOMIC DNA]</scope>
    <source>
        <strain evidence="6 7">UBC 951</strain>
    </source>
</reference>
<feature type="region of interest" description="Disordered" evidence="4">
    <location>
        <begin position="244"/>
        <end position="288"/>
    </location>
</feature>
<dbReference type="HOGENOM" id="CLU_009632_0_0_1"/>
<evidence type="ECO:0000256" key="4">
    <source>
        <dbReference type="SAM" id="MobiDB-lite"/>
    </source>
</evidence>
<evidence type="ECO:0000313" key="6">
    <source>
        <dbReference type="EMBL" id="KDN53606.1"/>
    </source>
</evidence>
<dbReference type="InParanoid" id="A0A066WID7"/>
<dbReference type="SMART" id="SM00066">
    <property type="entry name" value="GAL4"/>
    <property type="match status" value="1"/>
</dbReference>
<evidence type="ECO:0000256" key="1">
    <source>
        <dbReference type="ARBA" id="ARBA00004123"/>
    </source>
</evidence>
<dbReference type="Gene3D" id="4.10.240.10">
    <property type="entry name" value="Zn(2)-C6 fungal-type DNA-binding domain"/>
    <property type="match status" value="1"/>
</dbReference>
<gene>
    <name evidence="6" type="ORF">K437DRAFT_265660</name>
</gene>
<dbReference type="InterPro" id="IPR001138">
    <property type="entry name" value="Zn2Cys6_DnaBD"/>
</dbReference>
<keyword evidence="2" id="KW-0539">Nucleus</keyword>
<sequence>MDTRSLEGSEPSAATHAASWAQLCQPSSTAAQLSSASVSFNSLQLNVPALPTTFPSAGIWTKSPETSTQATTSPNVTEQAPPLPINRLTPSCSRCRIKKLRCDRKQPCGHCIARGLEAGCHKDERLQRKSTKNLGVLPTKASRSGETKQCAEGTSQQQSMAKNVAAVKTAENAKAIARGKQGDIITVEAAREGAELEAADAEIHRLRARVAELEQAALKPSGQFPPGSFASTVTYCPQLAGSSSAGRASVPSWPPSTNATSSVPSSVEDSFKSSKSRRLAYDRSQPGARSPFANAAPLLLSPSPVEAAAVALESFVAPGSMAALEPPLGAEWITPFKSLVSSAGPDARFIPRSVHANSTVADDQLHPYWCPSSASMPHLERQTRRQELIQLLKRTKASLPFVQIETELLLVFRIRVNHIIGHCIYVPRLRQDLADVRQLSVHALAASPYGQDPSRLALICMILAVSFRIYPVNKPGILTDEAAFNAISSLKLQGQDASLKWHSLALECLAFDKVWEFVSLAGLQAASLLYLYSQDSQEFLQVVHRSAIQSAIHMGLNRLPAIAAEGGPGEALQDRVQNFLRRELGVRIWWNLTVKDWCNAARTYTCAIDEDQVTTRWPLDVSDANIQAYLDGRSDNVRMNTLSHLEEYNEMSFVFAQLELAFISKASVDLMNKQFQQGQARLVWNDENKANIDAQLTAYMRRLPHYFKPESTAVSPPPMVIQRWLINQQVFDVMLKLHRSKLSTPNGRASCLALAHSILSSHKRVRKACPIIDHFSINDLHLLGATLVIMIDLRLSDVGTSERRDIVEKVREVYRSLQASDKSSTRALAIVRTLLAEEERHSQAMEAGPSPPRSLAEKHADVLELANRTVKEAVKSQSAGQSDGSLLEVSQITLGVLPMVCAPWGPPWPPRTNSEERDEDIDIIQTLPQLASSSVSGLSPLPMLQQPATTAAAMATATPDQLFDWLLAGERLPAPQL</sequence>
<dbReference type="PANTHER" id="PTHR31001:SF89">
    <property type="entry name" value="ZN(2)-C6 FUNGAL-TYPE DOMAIN-CONTAINING PROTEIN"/>
    <property type="match status" value="1"/>
</dbReference>
<dbReference type="PROSITE" id="PS00463">
    <property type="entry name" value="ZN2_CY6_FUNGAL_1"/>
    <property type="match status" value="1"/>
</dbReference>
<dbReference type="GeneID" id="25265781"/>
<evidence type="ECO:0000256" key="3">
    <source>
        <dbReference type="SAM" id="Coils"/>
    </source>
</evidence>
<dbReference type="EMBL" id="JMSN01000001">
    <property type="protein sequence ID" value="KDN53606.1"/>
    <property type="molecule type" value="Genomic_DNA"/>
</dbReference>
<organism evidence="6 7">
    <name type="scientific">Tilletiaria anomala (strain ATCC 24038 / CBS 436.72 / UBC 951)</name>
    <dbReference type="NCBI Taxonomy" id="1037660"/>
    <lineage>
        <taxon>Eukaryota</taxon>
        <taxon>Fungi</taxon>
        <taxon>Dikarya</taxon>
        <taxon>Basidiomycota</taxon>
        <taxon>Ustilaginomycotina</taxon>
        <taxon>Exobasidiomycetes</taxon>
        <taxon>Georgefischeriales</taxon>
        <taxon>Tilletiariaceae</taxon>
        <taxon>Tilletiaria</taxon>
    </lineage>
</organism>
<keyword evidence="3" id="KW-0175">Coiled coil</keyword>
<dbReference type="PROSITE" id="PS50048">
    <property type="entry name" value="ZN2_CY6_FUNGAL_2"/>
    <property type="match status" value="1"/>
</dbReference>
<dbReference type="SUPFAM" id="SSF57701">
    <property type="entry name" value="Zn2/Cys6 DNA-binding domain"/>
    <property type="match status" value="1"/>
</dbReference>
<dbReference type="AlphaFoldDB" id="A0A066WID7"/>
<protein>
    <recommendedName>
        <fullName evidence="5">Zn(2)-C6 fungal-type domain-containing protein</fullName>
    </recommendedName>
</protein>
<proteinExistence type="predicted"/>